<accession>A0A166WQM4</accession>
<name>A0A166WQM4_9AGAM</name>
<evidence type="ECO:0000313" key="1">
    <source>
        <dbReference type="EMBL" id="KZP34001.1"/>
    </source>
</evidence>
<dbReference type="Proteomes" id="UP000076532">
    <property type="component" value="Unassembled WGS sequence"/>
</dbReference>
<reference evidence="1 2" key="1">
    <citation type="journal article" date="2016" name="Mol. Biol. Evol.">
        <title>Comparative Genomics of Early-Diverging Mushroom-Forming Fungi Provides Insights into the Origins of Lignocellulose Decay Capabilities.</title>
        <authorList>
            <person name="Nagy L.G."/>
            <person name="Riley R."/>
            <person name="Tritt A."/>
            <person name="Adam C."/>
            <person name="Daum C."/>
            <person name="Floudas D."/>
            <person name="Sun H."/>
            <person name="Yadav J.S."/>
            <person name="Pangilinan J."/>
            <person name="Larsson K.H."/>
            <person name="Matsuura K."/>
            <person name="Barry K."/>
            <person name="Labutti K."/>
            <person name="Kuo R."/>
            <person name="Ohm R.A."/>
            <person name="Bhattacharya S.S."/>
            <person name="Shirouzu T."/>
            <person name="Yoshinaga Y."/>
            <person name="Martin F.M."/>
            <person name="Grigoriev I.V."/>
            <person name="Hibbett D.S."/>
        </authorList>
    </citation>
    <scope>NUCLEOTIDE SEQUENCE [LARGE SCALE GENOMIC DNA]</scope>
    <source>
        <strain evidence="1 2">CBS 109695</strain>
    </source>
</reference>
<dbReference type="EMBL" id="KV417481">
    <property type="protein sequence ID" value="KZP34001.1"/>
    <property type="molecule type" value="Genomic_DNA"/>
</dbReference>
<sequence>MLYIDLVRHAETPAPMLTVKLFKRCWTKVAWHHPNMTAFENVDKLLGVGVSPRWASSLSARCTGRPCGPRHPRTSMWILRYGPFVRTLRYEVLR</sequence>
<protein>
    <submittedName>
        <fullName evidence="1">Uncharacterized protein</fullName>
    </submittedName>
</protein>
<keyword evidence="2" id="KW-1185">Reference proteome</keyword>
<dbReference type="AlphaFoldDB" id="A0A166WQM4"/>
<proteinExistence type="predicted"/>
<gene>
    <name evidence="1" type="ORF">FIBSPDRAFT_847133</name>
</gene>
<organism evidence="1 2">
    <name type="scientific">Athelia psychrophila</name>
    <dbReference type="NCBI Taxonomy" id="1759441"/>
    <lineage>
        <taxon>Eukaryota</taxon>
        <taxon>Fungi</taxon>
        <taxon>Dikarya</taxon>
        <taxon>Basidiomycota</taxon>
        <taxon>Agaricomycotina</taxon>
        <taxon>Agaricomycetes</taxon>
        <taxon>Agaricomycetidae</taxon>
        <taxon>Atheliales</taxon>
        <taxon>Atheliaceae</taxon>
        <taxon>Athelia</taxon>
    </lineage>
</organism>
<evidence type="ECO:0000313" key="2">
    <source>
        <dbReference type="Proteomes" id="UP000076532"/>
    </source>
</evidence>